<dbReference type="SUPFAM" id="SSF49785">
    <property type="entry name" value="Galactose-binding domain-like"/>
    <property type="match status" value="2"/>
</dbReference>
<feature type="domain" description="F5/8 type C" evidence="2">
    <location>
        <begin position="637"/>
        <end position="757"/>
    </location>
</feature>
<dbReference type="EMBL" id="QKWW01000002">
    <property type="protein sequence ID" value="PZT57731.1"/>
    <property type="molecule type" value="Genomic_DNA"/>
</dbReference>
<comment type="caution">
    <text evidence="3">The sequence shown here is derived from an EMBL/GenBank/DDBJ whole genome shotgun (WGS) entry which is preliminary data.</text>
</comment>
<dbReference type="PROSITE" id="PS50022">
    <property type="entry name" value="FA58C_3"/>
    <property type="match status" value="2"/>
</dbReference>
<dbReference type="Gene3D" id="2.60.120.260">
    <property type="entry name" value="Galactose-binding domain-like"/>
    <property type="match status" value="3"/>
</dbReference>
<reference evidence="3 4" key="1">
    <citation type="submission" date="2018-06" db="EMBL/GenBank/DDBJ databases">
        <title>Isolation of heavy metals resistant Paenibacillus silvae NC2 from Gold-Copper mine in ZiJin, China.</title>
        <authorList>
            <person name="Xu J."/>
            <person name="Mazhar H.S."/>
            <person name="Rensing C."/>
        </authorList>
    </citation>
    <scope>NUCLEOTIDE SEQUENCE [LARGE SCALE GENOMIC DNA]</scope>
    <source>
        <strain evidence="3 4">NC2</strain>
    </source>
</reference>
<feature type="compositionally biased region" description="Polar residues" evidence="1">
    <location>
        <begin position="340"/>
        <end position="358"/>
    </location>
</feature>
<feature type="region of interest" description="Disordered" evidence="1">
    <location>
        <begin position="328"/>
        <end position="358"/>
    </location>
</feature>
<gene>
    <name evidence="3" type="ORF">DN757_00480</name>
</gene>
<evidence type="ECO:0000313" key="3">
    <source>
        <dbReference type="EMBL" id="PZT57731.1"/>
    </source>
</evidence>
<dbReference type="InterPro" id="IPR008979">
    <property type="entry name" value="Galactose-bd-like_sf"/>
</dbReference>
<dbReference type="InterPro" id="IPR000421">
    <property type="entry name" value="FA58C"/>
</dbReference>
<dbReference type="Pfam" id="PF00754">
    <property type="entry name" value="F5_F8_type_C"/>
    <property type="match status" value="2"/>
</dbReference>
<dbReference type="AlphaFoldDB" id="A0A2W6NPC5"/>
<evidence type="ECO:0000259" key="2">
    <source>
        <dbReference type="PROSITE" id="PS50022"/>
    </source>
</evidence>
<dbReference type="RefSeq" id="WP_111268315.1">
    <property type="nucleotide sequence ID" value="NZ_QKWW01000002.1"/>
</dbReference>
<feature type="domain" description="F5/8 type C" evidence="2">
    <location>
        <begin position="770"/>
        <end position="915"/>
    </location>
</feature>
<evidence type="ECO:0000256" key="1">
    <source>
        <dbReference type="SAM" id="MobiDB-lite"/>
    </source>
</evidence>
<evidence type="ECO:0000313" key="4">
    <source>
        <dbReference type="Proteomes" id="UP000249204"/>
    </source>
</evidence>
<organism evidence="3 4">
    <name type="scientific">Paenibacillus silvae</name>
    <dbReference type="NCBI Taxonomy" id="1325358"/>
    <lineage>
        <taxon>Bacteria</taxon>
        <taxon>Bacillati</taxon>
        <taxon>Bacillota</taxon>
        <taxon>Bacilli</taxon>
        <taxon>Bacillales</taxon>
        <taxon>Paenibacillaceae</taxon>
        <taxon>Paenibacillus</taxon>
    </lineage>
</organism>
<protein>
    <recommendedName>
        <fullName evidence="2">F5/8 type C domain-containing protein</fullName>
    </recommendedName>
</protein>
<accession>A0A2W6NPC5</accession>
<name>A0A2W6NPC5_9BACL</name>
<dbReference type="Proteomes" id="UP000249204">
    <property type="component" value="Unassembled WGS sequence"/>
</dbReference>
<proteinExistence type="predicted"/>
<sequence length="915" mass="100280">MHNLYAAFKKSWVSILVLSLLLPMLTGIWPSHVYSASNNESTITITADNEFTLYVNGKTIGTGNDWSKAYTFPVPIQSGNNVVAVKAKDWGSYAGFLADLRYMEDSIVTDMNWKVSEHYASGWEDPKFDDSAWSRASDFGRYGALPWNQIAGMPDDTSAHWIWAGNSNINTPSTEVYFRISFNVSEDGASIINPFQSSGQFEQVEYQLKSNLPMPSVISQKLPVLDNVFENVEEKGSLLLTSKEAESLASSLSPGQIFLDENAARAIRITSASRSSDGTLIEYTTPGVEELFDYYDIPEQEVSLEERNIVIPDPDMVLDEPGLIQSTEAETSAVESEQADSTSIKQIQIDSSVTGSTENATENFDEFQSESLSSQTKTASDDAEAIQLNEIMQATASNDFANCRKSGNEFICDFKKVLVNQQNANGNKVFVEAGGKLTLITPKITGKYKALGNYDLKFTAGEKANIYLKGEAKFKKEVKVPIMGFNVDAGKLGSVSVGVFLVIGVDGNVTFEFQVDQGYTVTAGVKGKTVAFVPIQIKPYSSVDRYLTVTHKIEGQITAWAGAKAEVGLKLVGKKILELSVFAGIEGTGKWTSSNDVPSTMSLTIDALVKGEGAVLNKSFKLFELRWNLVKLVKNPSTNPGTGINLARNASITVDSTFPGYSASRINDGDRNTSLGESYSWANNRNTPLPQYVVVDMQTAQTINRIDLYTSQGYALADYDLQYWNGSTWVNLVQITGNQELMRSHTFNAVDTTKVRAVARKGPSHQPGYVRINELEIYGSPNLARTATITADSTFSGYSTARINDGDRSTALGGASSWANNANTALPQNVTLDLGQSKQVSKVDLYTSQGYVMSDYDVEYWNGSSWVSLVKITNNTNVYRSHSFSPINTSKIKIVCKKGPSHQAGYVRINELEIY</sequence>